<dbReference type="EC" id="3.1.-.-" evidence="9"/>
<evidence type="ECO:0000256" key="8">
    <source>
        <dbReference type="ARBA" id="ARBA00023118"/>
    </source>
</evidence>
<protein>
    <recommendedName>
        <fullName evidence="9">CRISPR-associated endoribonuclease Cas2</fullName>
        <ecNumber evidence="9">3.1.-.-</ecNumber>
    </recommendedName>
</protein>
<dbReference type="PIRSF" id="PIRSF032582">
    <property type="entry name" value="Cas2"/>
    <property type="match status" value="1"/>
</dbReference>
<dbReference type="GO" id="GO:0016787">
    <property type="term" value="F:hydrolase activity"/>
    <property type="evidence" value="ECO:0007669"/>
    <property type="project" value="UniProtKB-KW"/>
</dbReference>
<dbReference type="GO" id="GO:0004521">
    <property type="term" value="F:RNA endonuclease activity"/>
    <property type="evidence" value="ECO:0007669"/>
    <property type="project" value="UniProtKB-UniRule"/>
</dbReference>
<dbReference type="PANTHER" id="PTHR34405:SF3">
    <property type="entry name" value="CRISPR-ASSOCIATED ENDORIBONUCLEASE CAS2 3"/>
    <property type="match status" value="1"/>
</dbReference>
<evidence type="ECO:0000256" key="1">
    <source>
        <dbReference type="ARBA" id="ARBA00001946"/>
    </source>
</evidence>
<dbReference type="GO" id="GO:0046872">
    <property type="term" value="F:metal ion binding"/>
    <property type="evidence" value="ECO:0007669"/>
    <property type="project" value="UniProtKB-UniRule"/>
</dbReference>
<dbReference type="Pfam" id="PF09827">
    <property type="entry name" value="CRISPR_Cas2"/>
    <property type="match status" value="1"/>
</dbReference>
<dbReference type="NCBIfam" id="TIGR01573">
    <property type="entry name" value="cas2"/>
    <property type="match status" value="1"/>
</dbReference>
<dbReference type="GO" id="GO:0051607">
    <property type="term" value="P:defense response to virus"/>
    <property type="evidence" value="ECO:0007669"/>
    <property type="project" value="UniProtKB-UniRule"/>
</dbReference>
<evidence type="ECO:0000256" key="9">
    <source>
        <dbReference type="HAMAP-Rule" id="MF_01471"/>
    </source>
</evidence>
<keyword evidence="7 9" id="KW-0460">Magnesium</keyword>
<evidence type="ECO:0000256" key="6">
    <source>
        <dbReference type="ARBA" id="ARBA00022801"/>
    </source>
</evidence>
<keyword evidence="5 9" id="KW-0255">Endonuclease</keyword>
<comment type="function">
    <text evidence="9">CRISPR (clustered regularly interspaced short palindromic repeat), is an adaptive immune system that provides protection against mobile genetic elements (viruses, transposable elements and conjugative plasmids). CRISPR clusters contain sequences complementary to antecedent mobile elements and target invading nucleic acids. CRISPR clusters are transcribed and processed into CRISPR RNA (crRNA). Functions as a ssRNA-specific endoribonuclease. Involved in the integration of spacer DNA into the CRISPR cassette.</text>
</comment>
<evidence type="ECO:0000313" key="12">
    <source>
        <dbReference type="Proteomes" id="UP000002217"/>
    </source>
</evidence>
<keyword evidence="6 9" id="KW-0378">Hydrolase</keyword>
<comment type="cofactor">
    <cofactor evidence="1 9">
        <name>Mg(2+)</name>
        <dbReference type="ChEBI" id="CHEBI:18420"/>
    </cofactor>
</comment>
<dbReference type="OrthoDB" id="9798176at2"/>
<evidence type="ECO:0000256" key="4">
    <source>
        <dbReference type="ARBA" id="ARBA00022723"/>
    </source>
</evidence>
<keyword evidence="3 9" id="KW-0540">Nuclease</keyword>
<dbReference type="PANTHER" id="PTHR34405">
    <property type="entry name" value="CRISPR-ASSOCIATED ENDORIBONUCLEASE CAS2"/>
    <property type="match status" value="1"/>
</dbReference>
<dbReference type="Gene3D" id="3.30.70.240">
    <property type="match status" value="1"/>
</dbReference>
<keyword evidence="12" id="KW-1185">Reference proteome</keyword>
<dbReference type="SUPFAM" id="SSF143430">
    <property type="entry name" value="TTP0101/SSO1404-like"/>
    <property type="match status" value="1"/>
</dbReference>
<comment type="subunit">
    <text evidence="9">Homodimer, forms a heterotetramer with a Cas1 homodimer.</text>
</comment>
<dbReference type="eggNOG" id="COG1343">
    <property type="taxonomic scope" value="Bacteria"/>
</dbReference>
<dbReference type="AlphaFoldDB" id="C8W2P3"/>
<name>C8W2P3_DESAS</name>
<dbReference type="GO" id="GO:0043571">
    <property type="term" value="P:maintenance of CRISPR repeat elements"/>
    <property type="evidence" value="ECO:0007669"/>
    <property type="project" value="UniProtKB-UniRule"/>
</dbReference>
<sequence>MKHFIITYDIKDDKRRSAIYKTLRNYAIPVQLSVFEACLKEENYIMLRYKLERLMRKNEDSIIFYRQCSRCEEDIIRLGASPEPFSDGIYIV</sequence>
<dbReference type="KEGG" id="dae:Dtox_2973"/>
<dbReference type="InterPro" id="IPR021127">
    <property type="entry name" value="CRISPR_associated_Cas2"/>
</dbReference>
<dbReference type="InterPro" id="IPR019199">
    <property type="entry name" value="Virulence_VapD/CRISPR_Cas2"/>
</dbReference>
<gene>
    <name evidence="9" type="primary">cas2</name>
    <name evidence="11" type="ordered locus">Dtox_2973</name>
</gene>
<reference evidence="11 12" key="1">
    <citation type="journal article" date="2009" name="Stand. Genomic Sci.">
        <title>Complete genome sequence of Desulfotomaculum acetoxidans type strain (5575).</title>
        <authorList>
            <person name="Spring S."/>
            <person name="Lapidus A."/>
            <person name="Schroder M."/>
            <person name="Gleim D."/>
            <person name="Sims D."/>
            <person name="Meincke L."/>
            <person name="Glavina Del Rio T."/>
            <person name="Tice H."/>
            <person name="Copeland A."/>
            <person name="Cheng J.F."/>
            <person name="Lucas S."/>
            <person name="Chen F."/>
            <person name="Nolan M."/>
            <person name="Bruce D."/>
            <person name="Goodwin L."/>
            <person name="Pitluck S."/>
            <person name="Ivanova N."/>
            <person name="Mavromatis K."/>
            <person name="Mikhailova N."/>
            <person name="Pati A."/>
            <person name="Chen A."/>
            <person name="Palaniappan K."/>
            <person name="Land M."/>
            <person name="Hauser L."/>
            <person name="Chang Y.J."/>
            <person name="Jeffries C.D."/>
            <person name="Chain P."/>
            <person name="Saunders E."/>
            <person name="Brettin T."/>
            <person name="Detter J.C."/>
            <person name="Goker M."/>
            <person name="Bristow J."/>
            <person name="Eisen J.A."/>
            <person name="Markowitz V."/>
            <person name="Hugenholtz P."/>
            <person name="Kyrpides N.C."/>
            <person name="Klenk H.P."/>
            <person name="Han C."/>
        </authorList>
    </citation>
    <scope>NUCLEOTIDE SEQUENCE [LARGE SCALE GENOMIC DNA]</scope>
    <source>
        <strain evidence="12">ATCC 49208 / DSM 771 / VKM B-1644</strain>
    </source>
</reference>
<feature type="binding site" evidence="9">
    <location>
        <position position="9"/>
    </location>
    <ligand>
        <name>Mg(2+)</name>
        <dbReference type="ChEBI" id="CHEBI:18420"/>
        <note>catalytic</note>
    </ligand>
</feature>
<keyword evidence="4 9" id="KW-0479">Metal-binding</keyword>
<accession>C8W2P3</accession>
<evidence type="ECO:0000313" key="11">
    <source>
        <dbReference type="EMBL" id="ACV63727.1"/>
    </source>
</evidence>
<evidence type="ECO:0000256" key="10">
    <source>
        <dbReference type="PIRNR" id="PIRNR032582"/>
    </source>
</evidence>
<dbReference type="HOGENOM" id="CLU_161124_3_0_9"/>
<dbReference type="Proteomes" id="UP000002217">
    <property type="component" value="Chromosome"/>
</dbReference>
<dbReference type="RefSeq" id="WP_015758419.1">
    <property type="nucleotide sequence ID" value="NC_013216.1"/>
</dbReference>
<keyword evidence="8 9" id="KW-0051">Antiviral defense</keyword>
<evidence type="ECO:0000256" key="3">
    <source>
        <dbReference type="ARBA" id="ARBA00022722"/>
    </source>
</evidence>
<proteinExistence type="inferred from homology"/>
<dbReference type="CDD" id="cd09725">
    <property type="entry name" value="Cas2_I_II_III"/>
    <property type="match status" value="1"/>
</dbReference>
<evidence type="ECO:0000256" key="7">
    <source>
        <dbReference type="ARBA" id="ARBA00022842"/>
    </source>
</evidence>
<organism evidence="11 12">
    <name type="scientific">Desulfofarcimen acetoxidans (strain ATCC 49208 / DSM 771 / KCTC 5769 / VKM B-1644 / 5575)</name>
    <name type="common">Desulfotomaculum acetoxidans</name>
    <dbReference type="NCBI Taxonomy" id="485916"/>
    <lineage>
        <taxon>Bacteria</taxon>
        <taxon>Bacillati</taxon>
        <taxon>Bacillota</taxon>
        <taxon>Clostridia</taxon>
        <taxon>Eubacteriales</taxon>
        <taxon>Peptococcaceae</taxon>
        <taxon>Desulfofarcimen</taxon>
    </lineage>
</organism>
<comment type="similarity">
    <text evidence="2 9 10">Belongs to the CRISPR-associated endoribonuclease Cas2 protein family.</text>
</comment>
<dbReference type="STRING" id="485916.Dtox_2973"/>
<evidence type="ECO:0000256" key="5">
    <source>
        <dbReference type="ARBA" id="ARBA00022759"/>
    </source>
</evidence>
<dbReference type="HAMAP" id="MF_01471">
    <property type="entry name" value="Cas2"/>
    <property type="match status" value="1"/>
</dbReference>
<evidence type="ECO:0000256" key="2">
    <source>
        <dbReference type="ARBA" id="ARBA00009959"/>
    </source>
</evidence>
<dbReference type="EMBL" id="CP001720">
    <property type="protein sequence ID" value="ACV63727.1"/>
    <property type="molecule type" value="Genomic_DNA"/>
</dbReference>